<dbReference type="InterPro" id="IPR004821">
    <property type="entry name" value="Cyt_trans-like"/>
</dbReference>
<dbReference type="NCBIfam" id="TIGR00018">
    <property type="entry name" value="panC"/>
    <property type="match status" value="1"/>
</dbReference>
<evidence type="ECO:0000256" key="5">
    <source>
        <dbReference type="ARBA" id="ARBA00022741"/>
    </source>
</evidence>
<organism evidence="9 10">
    <name type="scientific">Clostridium punense</name>
    <dbReference type="NCBI Taxonomy" id="1054297"/>
    <lineage>
        <taxon>Bacteria</taxon>
        <taxon>Bacillati</taxon>
        <taxon>Bacillota</taxon>
        <taxon>Clostridia</taxon>
        <taxon>Eubacteriales</taxon>
        <taxon>Clostridiaceae</taxon>
        <taxon>Clostridium</taxon>
    </lineage>
</organism>
<keyword evidence="4 8" id="KW-0566">Pantothenate biosynthesis</keyword>
<evidence type="ECO:0000256" key="6">
    <source>
        <dbReference type="ARBA" id="ARBA00022840"/>
    </source>
</evidence>
<feature type="binding site" evidence="8">
    <location>
        <begin position="30"/>
        <end position="37"/>
    </location>
    <ligand>
        <name>ATP</name>
        <dbReference type="ChEBI" id="CHEBI:30616"/>
    </ligand>
</feature>
<evidence type="ECO:0000313" key="10">
    <source>
        <dbReference type="Proteomes" id="UP001519308"/>
    </source>
</evidence>
<dbReference type="Gene3D" id="3.40.50.620">
    <property type="entry name" value="HUPs"/>
    <property type="match status" value="1"/>
</dbReference>
<name>A0ABS4K3F8_9CLOT</name>
<feature type="binding site" evidence="8">
    <location>
        <position position="153"/>
    </location>
    <ligand>
        <name>(R)-pantoate</name>
        <dbReference type="ChEBI" id="CHEBI:15980"/>
    </ligand>
</feature>
<evidence type="ECO:0000313" key="9">
    <source>
        <dbReference type="EMBL" id="MBP2022293.1"/>
    </source>
</evidence>
<keyword evidence="10" id="KW-1185">Reference proteome</keyword>
<feature type="active site" description="Proton donor" evidence="8">
    <location>
        <position position="37"/>
    </location>
</feature>
<dbReference type="EMBL" id="JAGGLL010000015">
    <property type="protein sequence ID" value="MBP2022293.1"/>
    <property type="molecule type" value="Genomic_DNA"/>
</dbReference>
<feature type="binding site" evidence="8">
    <location>
        <position position="61"/>
    </location>
    <ligand>
        <name>beta-alanine</name>
        <dbReference type="ChEBI" id="CHEBI:57966"/>
    </ligand>
</feature>
<keyword evidence="3 8" id="KW-0436">Ligase</keyword>
<dbReference type="PANTHER" id="PTHR21299:SF1">
    <property type="entry name" value="PANTOATE--BETA-ALANINE LIGASE"/>
    <property type="match status" value="1"/>
</dbReference>
<evidence type="ECO:0000256" key="4">
    <source>
        <dbReference type="ARBA" id="ARBA00022655"/>
    </source>
</evidence>
<comment type="miscellaneous">
    <text evidence="8">The reaction proceeds by a bi uni uni bi ping pong mechanism.</text>
</comment>
<comment type="catalytic activity">
    <reaction evidence="7 8">
        <text>(R)-pantoate + beta-alanine + ATP = (R)-pantothenate + AMP + diphosphate + H(+)</text>
        <dbReference type="Rhea" id="RHEA:10912"/>
        <dbReference type="ChEBI" id="CHEBI:15378"/>
        <dbReference type="ChEBI" id="CHEBI:15980"/>
        <dbReference type="ChEBI" id="CHEBI:29032"/>
        <dbReference type="ChEBI" id="CHEBI:30616"/>
        <dbReference type="ChEBI" id="CHEBI:33019"/>
        <dbReference type="ChEBI" id="CHEBI:57966"/>
        <dbReference type="ChEBI" id="CHEBI:456215"/>
        <dbReference type="EC" id="6.3.2.1"/>
    </reaction>
</comment>
<comment type="function">
    <text evidence="8">Catalyzes the condensation of pantoate with beta-alanine in an ATP-dependent reaction via a pantoyl-adenylate intermediate.</text>
</comment>
<comment type="caution">
    <text evidence="9">The sequence shown here is derived from an EMBL/GenBank/DDBJ whole genome shotgun (WGS) entry which is preliminary data.</text>
</comment>
<dbReference type="NCBIfam" id="TIGR00125">
    <property type="entry name" value="cyt_tran_rel"/>
    <property type="match status" value="1"/>
</dbReference>
<evidence type="ECO:0000256" key="8">
    <source>
        <dbReference type="HAMAP-Rule" id="MF_00158"/>
    </source>
</evidence>
<feature type="binding site" evidence="8">
    <location>
        <begin position="184"/>
        <end position="187"/>
    </location>
    <ligand>
        <name>ATP</name>
        <dbReference type="ChEBI" id="CHEBI:30616"/>
    </ligand>
</feature>
<protein>
    <recommendedName>
        <fullName evidence="8">Pantothenate synthetase</fullName>
        <shortName evidence="8">PS</shortName>
        <ecNumber evidence="8">6.3.2.1</ecNumber>
    </recommendedName>
    <alternativeName>
        <fullName evidence="8">Pantoate--beta-alanine ligase</fullName>
    </alternativeName>
    <alternativeName>
        <fullName evidence="8">Pantoate-activating enzyme</fullName>
    </alternativeName>
</protein>
<comment type="subunit">
    <text evidence="8">Homodimer.</text>
</comment>
<dbReference type="HAMAP" id="MF_00158">
    <property type="entry name" value="PanC"/>
    <property type="match status" value="1"/>
</dbReference>
<dbReference type="InterPro" id="IPR014729">
    <property type="entry name" value="Rossmann-like_a/b/a_fold"/>
</dbReference>
<keyword evidence="6 8" id="KW-0067">ATP-binding</keyword>
<dbReference type="InterPro" id="IPR003721">
    <property type="entry name" value="Pantoate_ligase"/>
</dbReference>
<feature type="binding site" evidence="8">
    <location>
        <begin position="147"/>
        <end position="150"/>
    </location>
    <ligand>
        <name>ATP</name>
        <dbReference type="ChEBI" id="CHEBI:30616"/>
    </ligand>
</feature>
<dbReference type="Pfam" id="PF02569">
    <property type="entry name" value="Pantoate_ligase"/>
    <property type="match status" value="1"/>
</dbReference>
<evidence type="ECO:0000256" key="3">
    <source>
        <dbReference type="ARBA" id="ARBA00022598"/>
    </source>
</evidence>
<keyword evidence="5 8" id="KW-0547">Nucleotide-binding</keyword>
<evidence type="ECO:0000256" key="7">
    <source>
        <dbReference type="ARBA" id="ARBA00048258"/>
    </source>
</evidence>
<feature type="binding site" evidence="8">
    <location>
        <position position="176"/>
    </location>
    <ligand>
        <name>ATP</name>
        <dbReference type="ChEBI" id="CHEBI:30616"/>
    </ligand>
</feature>
<sequence length="281" mass="31227">MKIVHTIKEVRDIVKGWKKQGLSVGFVPTMGYLHEGHGSLVEMASKENDRVVVSIFVNPIQFGPKEDFSSYPRDLERDGKIVEAAGGDLIFNPSNEEMYLGDFSTYVDMNGITEGLCGAKRPGHFRGVCTVVTKLFNIVLPDKAYFGEKDAQQLAVIKRMVRDLDIPVEIVPCPIVRESDGLAMSSRNTYLNKEERKAALVLSRSLNSAKEALLQGERSAENIKSMISEILTEEPLARIDYVNVVDSLSLTEVVTIDKSVLIAIAVFIGKTRLIDNFIFEV</sequence>
<accession>A0ABS4K3F8</accession>
<dbReference type="GO" id="GO:0004592">
    <property type="term" value="F:pantoate-beta-alanine ligase activity"/>
    <property type="evidence" value="ECO:0007669"/>
    <property type="project" value="UniProtKB-EC"/>
</dbReference>
<dbReference type="Proteomes" id="UP001519308">
    <property type="component" value="Unassembled WGS sequence"/>
</dbReference>
<dbReference type="Gene3D" id="3.30.1300.10">
    <property type="entry name" value="Pantoate-beta-alanine ligase, C-terminal domain"/>
    <property type="match status" value="1"/>
</dbReference>
<dbReference type="RefSeq" id="WP_021283681.1">
    <property type="nucleotide sequence ID" value="NZ_JAGGLL010000015.1"/>
</dbReference>
<dbReference type="SUPFAM" id="SSF52374">
    <property type="entry name" value="Nucleotidylyl transferase"/>
    <property type="match status" value="1"/>
</dbReference>
<gene>
    <name evidence="8" type="primary">panC</name>
    <name evidence="9" type="ORF">J2Z44_002114</name>
</gene>
<dbReference type="PANTHER" id="PTHR21299">
    <property type="entry name" value="CYTIDYLATE KINASE/PANTOATE-BETA-ALANINE LIGASE"/>
    <property type="match status" value="1"/>
</dbReference>
<evidence type="ECO:0000256" key="1">
    <source>
        <dbReference type="ARBA" id="ARBA00004990"/>
    </source>
</evidence>
<comment type="pathway">
    <text evidence="1 8">Cofactor biosynthesis; (R)-pantothenate biosynthesis; (R)-pantothenate from (R)-pantoate and beta-alanine: step 1/1.</text>
</comment>
<dbReference type="CDD" id="cd00560">
    <property type="entry name" value="PanC"/>
    <property type="match status" value="1"/>
</dbReference>
<reference evidence="9 10" key="1">
    <citation type="submission" date="2021-03" db="EMBL/GenBank/DDBJ databases">
        <title>Genomic Encyclopedia of Type Strains, Phase IV (KMG-IV): sequencing the most valuable type-strain genomes for metagenomic binning, comparative biology and taxonomic classification.</title>
        <authorList>
            <person name="Goeker M."/>
        </authorList>
    </citation>
    <scope>NUCLEOTIDE SEQUENCE [LARGE SCALE GENOMIC DNA]</scope>
    <source>
        <strain evidence="9 10">DSM 28650</strain>
    </source>
</reference>
<keyword evidence="8" id="KW-0963">Cytoplasm</keyword>
<comment type="subcellular location">
    <subcellularLocation>
        <location evidence="8">Cytoplasm</location>
    </subcellularLocation>
</comment>
<dbReference type="InterPro" id="IPR042176">
    <property type="entry name" value="Pantoate_ligase_C"/>
</dbReference>
<evidence type="ECO:0000256" key="2">
    <source>
        <dbReference type="ARBA" id="ARBA00009256"/>
    </source>
</evidence>
<feature type="binding site" evidence="8">
    <location>
        <position position="61"/>
    </location>
    <ligand>
        <name>(R)-pantoate</name>
        <dbReference type="ChEBI" id="CHEBI:15980"/>
    </ligand>
</feature>
<proteinExistence type="inferred from homology"/>
<dbReference type="EC" id="6.3.2.1" evidence="8"/>
<comment type="similarity">
    <text evidence="2 8">Belongs to the pantothenate synthetase family.</text>
</comment>